<reference evidence="5" key="1">
    <citation type="submission" date="2021-01" db="EMBL/GenBank/DDBJ databases">
        <authorList>
            <consortium name="Genoscope - CEA"/>
            <person name="William W."/>
        </authorList>
    </citation>
    <scope>NUCLEOTIDE SEQUENCE</scope>
</reference>
<dbReference type="InterPro" id="IPR011936">
    <property type="entry name" value="Myxo_disulph_rpt"/>
</dbReference>
<keyword evidence="4" id="KW-0812">Transmembrane</keyword>
<keyword evidence="3" id="KW-1015">Disulfide bond</keyword>
<keyword evidence="1" id="KW-0732">Signal</keyword>
<sequence length="141" mass="16528">MAKIIILLIKDIKRNQCLCQSGYYYDEINLPCLPICGDQIIVDEEDCDDGNNDPFDGLYQCQFKCQDECQVCFKDKCYQFKDNYKLIEAIYSCIQICNDQQQLKMINAMIAMIINLMDVIFVNFNIAIILSILQFRKFLQM</sequence>
<dbReference type="PANTHER" id="PTHR39767:SF2">
    <property type="entry name" value="CHROMOSOME UNDETERMINED SCAFFOLD_1, WHOLE GENOME SHOTGUN SEQUENCE"/>
    <property type="match status" value="1"/>
</dbReference>
<gene>
    <name evidence="5" type="ORF">PPRIM_AZ9-3.1.T0640008</name>
</gene>
<comment type="caution">
    <text evidence="5">The sequence shown here is derived from an EMBL/GenBank/DDBJ whole genome shotgun (WGS) entry which is preliminary data.</text>
</comment>
<keyword evidence="4" id="KW-1133">Transmembrane helix</keyword>
<feature type="transmembrane region" description="Helical" evidence="4">
    <location>
        <begin position="110"/>
        <end position="133"/>
    </location>
</feature>
<accession>A0A8S1MQ09</accession>
<evidence type="ECO:0000313" key="6">
    <source>
        <dbReference type="Proteomes" id="UP000688137"/>
    </source>
</evidence>
<keyword evidence="4" id="KW-0472">Membrane</keyword>
<evidence type="ECO:0000313" key="5">
    <source>
        <dbReference type="EMBL" id="CAD8080541.1"/>
    </source>
</evidence>
<evidence type="ECO:0008006" key="7">
    <source>
        <dbReference type="Google" id="ProtNLM"/>
    </source>
</evidence>
<keyword evidence="6" id="KW-1185">Reference proteome</keyword>
<protein>
    <recommendedName>
        <fullName evidence="7">Transmembrane protein</fullName>
    </recommendedName>
</protein>
<evidence type="ECO:0000256" key="4">
    <source>
        <dbReference type="SAM" id="Phobius"/>
    </source>
</evidence>
<organism evidence="5 6">
    <name type="scientific">Paramecium primaurelia</name>
    <dbReference type="NCBI Taxonomy" id="5886"/>
    <lineage>
        <taxon>Eukaryota</taxon>
        <taxon>Sar</taxon>
        <taxon>Alveolata</taxon>
        <taxon>Ciliophora</taxon>
        <taxon>Intramacronucleata</taxon>
        <taxon>Oligohymenophorea</taxon>
        <taxon>Peniculida</taxon>
        <taxon>Parameciidae</taxon>
        <taxon>Paramecium</taxon>
    </lineage>
</organism>
<name>A0A8S1MQ09_PARPR</name>
<evidence type="ECO:0000256" key="2">
    <source>
        <dbReference type="ARBA" id="ARBA00022737"/>
    </source>
</evidence>
<dbReference type="EMBL" id="CAJJDM010000066">
    <property type="protein sequence ID" value="CAD8080541.1"/>
    <property type="molecule type" value="Genomic_DNA"/>
</dbReference>
<proteinExistence type="predicted"/>
<keyword evidence="2" id="KW-0677">Repeat</keyword>
<dbReference type="PANTHER" id="PTHR39767">
    <property type="entry name" value="CALCIUM/CALMODULIN-BINDING MEMBRANE PROTEIN PCM4-RELATED"/>
    <property type="match status" value="1"/>
</dbReference>
<dbReference type="Pfam" id="PF13948">
    <property type="entry name" value="DUF4215"/>
    <property type="match status" value="1"/>
</dbReference>
<evidence type="ECO:0000256" key="3">
    <source>
        <dbReference type="ARBA" id="ARBA00023157"/>
    </source>
</evidence>
<dbReference type="Proteomes" id="UP000688137">
    <property type="component" value="Unassembled WGS sequence"/>
</dbReference>
<evidence type="ECO:0000256" key="1">
    <source>
        <dbReference type="ARBA" id="ARBA00022729"/>
    </source>
</evidence>
<dbReference type="AlphaFoldDB" id="A0A8S1MQ09"/>